<feature type="region of interest" description="Disordered" evidence="1">
    <location>
        <begin position="1"/>
        <end position="146"/>
    </location>
</feature>
<comment type="caution">
    <text evidence="2">The sequence shown here is derived from an EMBL/GenBank/DDBJ whole genome shotgun (WGS) entry which is preliminary data.</text>
</comment>
<feature type="compositionally biased region" description="Basic and acidic residues" evidence="1">
    <location>
        <begin position="80"/>
        <end position="103"/>
    </location>
</feature>
<evidence type="ECO:0000256" key="1">
    <source>
        <dbReference type="SAM" id="MobiDB-lite"/>
    </source>
</evidence>
<evidence type="ECO:0000313" key="2">
    <source>
        <dbReference type="EMBL" id="TNH31329.1"/>
    </source>
</evidence>
<organism evidence="2 3">
    <name type="scientific">Micromonospora orduensis</name>
    <dbReference type="NCBI Taxonomy" id="1420891"/>
    <lineage>
        <taxon>Bacteria</taxon>
        <taxon>Bacillati</taxon>
        <taxon>Actinomycetota</taxon>
        <taxon>Actinomycetes</taxon>
        <taxon>Micromonosporales</taxon>
        <taxon>Micromonosporaceae</taxon>
        <taxon>Micromonospora</taxon>
    </lineage>
</organism>
<dbReference type="AlphaFoldDB" id="A0A5C4QZ37"/>
<dbReference type="InterPro" id="IPR016024">
    <property type="entry name" value="ARM-type_fold"/>
</dbReference>
<gene>
    <name evidence="2" type="ORF">FHG89_02890</name>
</gene>
<dbReference type="Proteomes" id="UP000306145">
    <property type="component" value="Unassembled WGS sequence"/>
</dbReference>
<dbReference type="EMBL" id="VDFY01000078">
    <property type="protein sequence ID" value="TNH31329.1"/>
    <property type="molecule type" value="Genomic_DNA"/>
</dbReference>
<evidence type="ECO:0000313" key="3">
    <source>
        <dbReference type="Proteomes" id="UP000306145"/>
    </source>
</evidence>
<accession>A0A5C4QZ37</accession>
<feature type="compositionally biased region" description="Basic and acidic residues" evidence="1">
    <location>
        <begin position="112"/>
        <end position="130"/>
    </location>
</feature>
<name>A0A5C4QZ37_9ACTN</name>
<keyword evidence="3" id="KW-1185">Reference proteome</keyword>
<dbReference type="OrthoDB" id="3319826at2"/>
<dbReference type="RefSeq" id="WP_139582539.1">
    <property type="nucleotide sequence ID" value="NZ_VDFY01000078.1"/>
</dbReference>
<dbReference type="SUPFAM" id="SSF48371">
    <property type="entry name" value="ARM repeat"/>
    <property type="match status" value="1"/>
</dbReference>
<protein>
    <submittedName>
        <fullName evidence="2">Uncharacterized protein</fullName>
    </submittedName>
</protein>
<reference evidence="2 3" key="1">
    <citation type="submission" date="2019-06" db="EMBL/GenBank/DDBJ databases">
        <title>Micromonospora ordensis sp. nov., isolated from deep marine sediment.</title>
        <authorList>
            <person name="Veyisoglu A."/>
            <person name="Carro L."/>
            <person name="Klenk H.-P."/>
            <person name="Sahin N."/>
        </authorList>
    </citation>
    <scope>NUCLEOTIDE SEQUENCE [LARGE SCALE GENOMIC DNA]</scope>
    <source>
        <strain evidence="2 3">S2509</strain>
    </source>
</reference>
<sequence>MSDVPDTSDPAANGHVTGTVPDIPEQSAAEPTAPSVAEGPRVPVQRLPELPSGPTPNGSSAGDNRTDARAAQSDVAVPGRRADEQVAERIREGFDAESTEGKKPSAPGAADDGDRADYDPEEQKDRERFQRNQSRTGRGAAASGPNARASYYDQRVYHVSYGGRQFTVQYGFFGARYVAAQMDTYVRVPGFAVMWETLNEEHLVRLCGDVGSGRRTTAVKLLGEVGCRPDRIGTVEVDDDLIFSVLAEDCVMQAGDGLIIDRAGRPMRDGAVDALRRRARDAGAFVVILDDRKGAVAEATFTHEHPDYQQVLKRHLQARLDMNRAAERTKGAQRPDPVRHAAVVEHPAVARRIRLATSVFHVVRLAEFLEGYLVAPPGSDEDGDLEQALTEWDNHSRKLAKKILAAAEDTDETQPAPRRQAFRIAYAVFAGHPLSDVFLAGELLSRQIMPLYETRETPPDRLIFDGNVDQLIHPSMVASARDDNQRSGPRCAELTDDTLITAILDVAWHDYDSLREPLMTWLTVLAGNPSWKVRLRAAQIAGILAGFDFEQVYRSLILVWARWQARYRRSAALAMDMAYVDRDLTKRVRKRVHDWTRSPDPLLQDTAARVYGMRLGQEDVPVAIRELTRMGRQPELAASSSVAAAMSTLFLLGATDQVMDELASWITSSNEYLPQHAVRSLVILAQQPGSAERQGWPALPELAEHRRGWQQALVSLWRNALTNAETSRRAWNPMRRWLLAADHDKDLRALVEALAMQIFADPLDNRARFNLRIWRNRHPDAVLIAALLQRLTPELDPGSN</sequence>
<proteinExistence type="predicted"/>